<evidence type="ECO:0000313" key="3">
    <source>
        <dbReference type="Proteomes" id="UP001310248"/>
    </source>
</evidence>
<keyword evidence="3" id="KW-1185">Reference proteome</keyword>
<dbReference type="EMBL" id="JAYDYW010000007">
    <property type="protein sequence ID" value="MEE1674431.1"/>
    <property type="molecule type" value="Genomic_DNA"/>
</dbReference>
<feature type="transmembrane region" description="Helical" evidence="1">
    <location>
        <begin position="116"/>
        <end position="137"/>
    </location>
</feature>
<keyword evidence="1" id="KW-0472">Membrane</keyword>
<evidence type="ECO:0000313" key="2">
    <source>
        <dbReference type="EMBL" id="MEE1674431.1"/>
    </source>
</evidence>
<protein>
    <submittedName>
        <fullName evidence="2">SoxR reducing system RseC family protein</fullName>
    </submittedName>
</protein>
<sequence length="154" mass="16536">MSRPSNPALIIETAKVVEVADGYAKVECVSKSACGSCASADNCGNSAIAKAFPTRVHQLQVKLTEAVEVGDQIELALNAKNMLQSAVLVYLVPIAMLIIGAAVGKFVTMQGFAGEWIIAISTLLGLALGFLLVRGFTRYFARQPRYRPKMHAKH</sequence>
<evidence type="ECO:0000256" key="1">
    <source>
        <dbReference type="SAM" id="Phobius"/>
    </source>
</evidence>
<gene>
    <name evidence="2" type="ORF">SNR37_003870</name>
</gene>
<keyword evidence="1" id="KW-0812">Transmembrane</keyword>
<name>A0ABU7G533_9ALTE</name>
<keyword evidence="1" id="KW-1133">Transmembrane helix</keyword>
<dbReference type="RefSeq" id="WP_329775556.1">
    <property type="nucleotide sequence ID" value="NZ_JAYDYW010000007.1"/>
</dbReference>
<dbReference type="InterPro" id="IPR007359">
    <property type="entry name" value="SigmaE_reg_RseC_MucC"/>
</dbReference>
<reference evidence="3" key="1">
    <citation type="submission" date="2023-07" db="EMBL/GenBank/DDBJ databases">
        <title>Draft genome sequence of Agarivorans aestuarii strain ZMCS4, a CAZymes producing bacteria isolated from the marine brown algae Clodostephus spongiosus.</title>
        <authorList>
            <person name="Lorente B."/>
            <person name="Cabral C."/>
            <person name="Frias J."/>
            <person name="Faria J."/>
            <person name="Toubarro D."/>
        </authorList>
    </citation>
    <scope>NUCLEOTIDE SEQUENCE [LARGE SCALE GENOMIC DNA]</scope>
    <source>
        <strain evidence="3">ZMCS4</strain>
    </source>
</reference>
<comment type="caution">
    <text evidence="2">The sequence shown here is derived from an EMBL/GenBank/DDBJ whole genome shotgun (WGS) entry which is preliminary data.</text>
</comment>
<feature type="transmembrane region" description="Helical" evidence="1">
    <location>
        <begin position="87"/>
        <end position="104"/>
    </location>
</feature>
<dbReference type="Proteomes" id="UP001310248">
    <property type="component" value="Unassembled WGS sequence"/>
</dbReference>
<dbReference type="PANTHER" id="PTHR35867">
    <property type="entry name" value="PROTEIN RSEC"/>
    <property type="match status" value="1"/>
</dbReference>
<proteinExistence type="predicted"/>
<accession>A0ABU7G533</accession>
<dbReference type="InterPro" id="IPR026268">
    <property type="entry name" value="RseC"/>
</dbReference>
<organism evidence="2 3">
    <name type="scientific">Agarivorans aestuarii</name>
    <dbReference type="NCBI Taxonomy" id="1563703"/>
    <lineage>
        <taxon>Bacteria</taxon>
        <taxon>Pseudomonadati</taxon>
        <taxon>Pseudomonadota</taxon>
        <taxon>Gammaproteobacteria</taxon>
        <taxon>Alteromonadales</taxon>
        <taxon>Alteromonadaceae</taxon>
        <taxon>Agarivorans</taxon>
    </lineage>
</organism>
<dbReference type="PANTHER" id="PTHR35867:SF1">
    <property type="entry name" value="PROTEIN RSEC"/>
    <property type="match status" value="1"/>
</dbReference>
<dbReference type="PIRSF" id="PIRSF004923">
    <property type="entry name" value="RseC"/>
    <property type="match status" value="1"/>
</dbReference>
<dbReference type="Pfam" id="PF04246">
    <property type="entry name" value="RseC_MucC"/>
    <property type="match status" value="1"/>
</dbReference>